<evidence type="ECO:0000313" key="3">
    <source>
        <dbReference type="Proteomes" id="UP001595993"/>
    </source>
</evidence>
<gene>
    <name evidence="2" type="ORF">ACFO9E_00185</name>
</gene>
<dbReference type="RefSeq" id="WP_381190408.1">
    <property type="nucleotide sequence ID" value="NZ_JBHSFE010000002.1"/>
</dbReference>
<dbReference type="EMBL" id="JBHSFE010000002">
    <property type="protein sequence ID" value="MFC4606253.1"/>
    <property type="molecule type" value="Genomic_DNA"/>
</dbReference>
<dbReference type="Proteomes" id="UP001595993">
    <property type="component" value="Unassembled WGS sequence"/>
</dbReference>
<keyword evidence="3" id="KW-1185">Reference proteome</keyword>
<accession>A0ABV9FYI5</accession>
<organism evidence="2 3">
    <name type="scientific">Streptomyces maoxianensis</name>
    <dbReference type="NCBI Taxonomy" id="1459942"/>
    <lineage>
        <taxon>Bacteria</taxon>
        <taxon>Bacillati</taxon>
        <taxon>Actinomycetota</taxon>
        <taxon>Actinomycetes</taxon>
        <taxon>Kitasatosporales</taxon>
        <taxon>Streptomycetaceae</taxon>
        <taxon>Streptomyces</taxon>
    </lineage>
</organism>
<sequence>MFMEAIAVQLLMALAGSAAGAAGQQAWQSLRVLVLRRSEGDQEGEGAGGEDIGGLGELTALAEEPGDEERAHALAAALAARAGRDPGFAQRLQAWRQEAEAERGVRTGAGDVRNEFSGTAHGPVVMGRDFHGPINFG</sequence>
<proteinExistence type="predicted"/>
<feature type="signal peptide" evidence="1">
    <location>
        <begin position="1"/>
        <end position="21"/>
    </location>
</feature>
<protein>
    <submittedName>
        <fullName evidence="2">Uncharacterized protein</fullName>
    </submittedName>
</protein>
<evidence type="ECO:0000256" key="1">
    <source>
        <dbReference type="SAM" id="SignalP"/>
    </source>
</evidence>
<keyword evidence="1" id="KW-0732">Signal</keyword>
<reference evidence="3" key="1">
    <citation type="journal article" date="2019" name="Int. J. Syst. Evol. Microbiol.">
        <title>The Global Catalogue of Microorganisms (GCM) 10K type strain sequencing project: providing services to taxonomists for standard genome sequencing and annotation.</title>
        <authorList>
            <consortium name="The Broad Institute Genomics Platform"/>
            <consortium name="The Broad Institute Genome Sequencing Center for Infectious Disease"/>
            <person name="Wu L."/>
            <person name="Ma J."/>
        </authorList>
    </citation>
    <scope>NUCLEOTIDE SEQUENCE [LARGE SCALE GENOMIC DNA]</scope>
    <source>
        <strain evidence="3">CGMCC 4.7139</strain>
    </source>
</reference>
<evidence type="ECO:0000313" key="2">
    <source>
        <dbReference type="EMBL" id="MFC4606253.1"/>
    </source>
</evidence>
<feature type="chain" id="PRO_5047303648" evidence="1">
    <location>
        <begin position="22"/>
        <end position="137"/>
    </location>
</feature>
<name>A0ABV9FYI5_9ACTN</name>
<comment type="caution">
    <text evidence="2">The sequence shown here is derived from an EMBL/GenBank/DDBJ whole genome shotgun (WGS) entry which is preliminary data.</text>
</comment>